<sequence length="151" mass="16794">MNGYKLQRYKDENFVLGGLIGVSTLNKNGLQRAMMTPVFFSISNECYIKISIELRYTSSTFAVSCYAGGYNLFDVINFGGANESTPICMRVSGNRQLSLYYTDGDNIFIKPANKNNSWVNIVPLTSGLSMTDAEIFNGTLDTGVLKEFVYK</sequence>
<dbReference type="AlphaFoldDB" id="A0A4S2FP87"/>
<comment type="caution">
    <text evidence="1">The sequence shown here is derived from an EMBL/GenBank/DDBJ whole genome shotgun (WGS) entry which is preliminary data.</text>
</comment>
<organism evidence="1 2">
    <name type="scientific">Phocaeicola sartorii</name>
    <dbReference type="NCBI Taxonomy" id="671267"/>
    <lineage>
        <taxon>Bacteria</taxon>
        <taxon>Pseudomonadati</taxon>
        <taxon>Bacteroidota</taxon>
        <taxon>Bacteroidia</taxon>
        <taxon>Bacteroidales</taxon>
        <taxon>Bacteroidaceae</taxon>
        <taxon>Phocaeicola</taxon>
    </lineage>
</organism>
<accession>A0A4S2FP87</accession>
<dbReference type="RefSeq" id="WP_135951225.1">
    <property type="nucleotide sequence ID" value="NZ_SRYJ01000015.1"/>
</dbReference>
<evidence type="ECO:0000313" key="1">
    <source>
        <dbReference type="EMBL" id="TGY70915.1"/>
    </source>
</evidence>
<dbReference type="EMBL" id="SRYJ01000015">
    <property type="protein sequence ID" value="TGY70915.1"/>
    <property type="molecule type" value="Genomic_DNA"/>
</dbReference>
<dbReference type="Proteomes" id="UP000310760">
    <property type="component" value="Unassembled WGS sequence"/>
</dbReference>
<evidence type="ECO:0000313" key="2">
    <source>
        <dbReference type="Proteomes" id="UP000310760"/>
    </source>
</evidence>
<protein>
    <submittedName>
        <fullName evidence="1">Uncharacterized protein</fullName>
    </submittedName>
</protein>
<proteinExistence type="predicted"/>
<reference evidence="1 2" key="1">
    <citation type="submission" date="2019-04" db="EMBL/GenBank/DDBJ databases">
        <title>Microbes associate with the intestines of laboratory mice.</title>
        <authorList>
            <person name="Navarre W."/>
            <person name="Wong E."/>
            <person name="Huang K."/>
            <person name="Tropini C."/>
            <person name="Ng K."/>
            <person name="Yu B."/>
        </authorList>
    </citation>
    <scope>NUCLEOTIDE SEQUENCE [LARGE SCALE GENOMIC DNA]</scope>
    <source>
        <strain evidence="1 2">NM22_B1</strain>
    </source>
</reference>
<name>A0A4S2FP87_9BACT</name>
<gene>
    <name evidence="1" type="ORF">E5339_08255</name>
</gene>